<dbReference type="KEGG" id="rca:Rcas_4388"/>
<dbReference type="Proteomes" id="UP000000263">
    <property type="component" value="Chromosome"/>
</dbReference>
<proteinExistence type="predicted"/>
<gene>
    <name evidence="1" type="ordered locus">Rcas_4388</name>
</gene>
<dbReference type="RefSeq" id="WP_012122827.1">
    <property type="nucleotide sequence ID" value="NC_009767.1"/>
</dbReference>
<evidence type="ECO:0000313" key="2">
    <source>
        <dbReference type="Proteomes" id="UP000000263"/>
    </source>
</evidence>
<dbReference type="eggNOG" id="COG0610">
    <property type="taxonomic scope" value="Bacteria"/>
</dbReference>
<reference evidence="1 2" key="1">
    <citation type="submission" date="2007-08" db="EMBL/GenBank/DDBJ databases">
        <title>Complete sequence of Roseiflexus castenholzii DSM 13941.</title>
        <authorList>
            <consortium name="US DOE Joint Genome Institute"/>
            <person name="Copeland A."/>
            <person name="Lucas S."/>
            <person name="Lapidus A."/>
            <person name="Barry K."/>
            <person name="Glavina del Rio T."/>
            <person name="Dalin E."/>
            <person name="Tice H."/>
            <person name="Pitluck S."/>
            <person name="Thompson L.S."/>
            <person name="Brettin T."/>
            <person name="Bruce D."/>
            <person name="Detter J.C."/>
            <person name="Han C."/>
            <person name="Tapia R."/>
            <person name="Schmutz J."/>
            <person name="Larimer F."/>
            <person name="Land M."/>
            <person name="Hauser L."/>
            <person name="Kyrpides N."/>
            <person name="Mikhailova N."/>
            <person name="Bryant D.A."/>
            <person name="Hanada S."/>
            <person name="Tsukatani Y."/>
            <person name="Richardson P."/>
        </authorList>
    </citation>
    <scope>NUCLEOTIDE SEQUENCE [LARGE SCALE GENOMIC DNA]</scope>
    <source>
        <strain evidence="2">DSM 13941 / HLO8</strain>
    </source>
</reference>
<dbReference type="EMBL" id="CP000804">
    <property type="protein sequence ID" value="ABU60406.1"/>
    <property type="molecule type" value="Genomic_DNA"/>
</dbReference>
<keyword evidence="2" id="KW-1185">Reference proteome</keyword>
<dbReference type="OrthoDB" id="9758243at2"/>
<sequence>MERAFADFPHWISSPRQESELRKVLYKAMLDAGVSDVVAWADAILNLLRRAVQ</sequence>
<dbReference type="STRING" id="383372.Rcas_4388"/>
<dbReference type="HOGENOM" id="CLU_3065767_0_0_0"/>
<organism evidence="1 2">
    <name type="scientific">Roseiflexus castenholzii (strain DSM 13941 / HLO8)</name>
    <dbReference type="NCBI Taxonomy" id="383372"/>
    <lineage>
        <taxon>Bacteria</taxon>
        <taxon>Bacillati</taxon>
        <taxon>Chloroflexota</taxon>
        <taxon>Chloroflexia</taxon>
        <taxon>Chloroflexales</taxon>
        <taxon>Roseiflexineae</taxon>
        <taxon>Roseiflexaceae</taxon>
        <taxon>Roseiflexus</taxon>
    </lineage>
</organism>
<accession>A7NS60</accession>
<dbReference type="AlphaFoldDB" id="A7NS60"/>
<protein>
    <submittedName>
        <fullName evidence="1">Type I site-specific deoxyribonuclease, HsdR family</fullName>
    </submittedName>
</protein>
<name>A7NS60_ROSCS</name>
<evidence type="ECO:0000313" key="1">
    <source>
        <dbReference type="EMBL" id="ABU60406.1"/>
    </source>
</evidence>